<protein>
    <submittedName>
        <fullName evidence="1">Transposase</fullName>
    </submittedName>
</protein>
<dbReference type="EMBL" id="AOBS01000011">
    <property type="protein sequence ID" value="EME01844.1"/>
    <property type="molecule type" value="Genomic_DNA"/>
</dbReference>
<organism evidence="1 2">
    <name type="scientific">Stutzerimonas stutzeri NF13</name>
    <dbReference type="NCBI Taxonomy" id="1212548"/>
    <lineage>
        <taxon>Bacteria</taxon>
        <taxon>Pseudomonadati</taxon>
        <taxon>Pseudomonadota</taxon>
        <taxon>Gammaproteobacteria</taxon>
        <taxon>Pseudomonadales</taxon>
        <taxon>Pseudomonadaceae</taxon>
        <taxon>Stutzerimonas</taxon>
    </lineage>
</organism>
<dbReference type="OrthoDB" id="9810995at2"/>
<dbReference type="Proteomes" id="UP000011700">
    <property type="component" value="Unassembled WGS sequence"/>
</dbReference>
<dbReference type="RefSeq" id="WP_003298045.1">
    <property type="nucleotide sequence ID" value="NZ_AOBS01000011.1"/>
</dbReference>
<sequence>MDRTISEDERNGFFDLKMKRVWQRHYANPAEAIADITHSIVGFYNTHRRHSTLGYRSPTNYEKATV</sequence>
<evidence type="ECO:0000313" key="1">
    <source>
        <dbReference type="EMBL" id="EME01844.1"/>
    </source>
</evidence>
<gene>
    <name evidence="1" type="ORF">B381_01549</name>
</gene>
<dbReference type="PATRIC" id="fig|1212548.4.peg.299"/>
<accession>M2VQH7</accession>
<reference evidence="1 2" key="1">
    <citation type="journal article" date="2013" name="Genome Announc.">
        <title>Draft Genome of Pseudomonas stutzeri Strain NF13, a Nitrogen Fixer Isolated from the Galapagos Rift Hydrothermal Vent.</title>
        <authorList>
            <person name="Pena A."/>
            <person name="Busquets A."/>
            <person name="Gomila M."/>
            <person name="Mayol J."/>
            <person name="Bosch R."/>
            <person name="Nogales B."/>
            <person name="Garcia-Valdes E."/>
            <person name="Bennasar A."/>
            <person name="Lalucat J."/>
        </authorList>
    </citation>
    <scope>NUCLEOTIDE SEQUENCE [LARGE SCALE GENOMIC DNA]</scope>
    <source>
        <strain evidence="1 2">NF13</strain>
    </source>
</reference>
<comment type="caution">
    <text evidence="1">The sequence shown here is derived from an EMBL/GenBank/DDBJ whole genome shotgun (WGS) entry which is preliminary data.</text>
</comment>
<dbReference type="eggNOG" id="COG2801">
    <property type="taxonomic scope" value="Bacteria"/>
</dbReference>
<dbReference type="AlphaFoldDB" id="M2VQH7"/>
<name>M2VQH7_STUST</name>
<proteinExistence type="predicted"/>
<evidence type="ECO:0000313" key="2">
    <source>
        <dbReference type="Proteomes" id="UP000011700"/>
    </source>
</evidence>